<name>A0AA97GVQ1_9ACTN</name>
<sequence>MSTPRIAVQGANVGGSEWIELTDGDGAAPVSRVRAPSLGEAAQATARASHPVFVDIDVHLADTVRIAYAEYADAHPEWTPGARTGTLVHPGTVATLVGLLRDIAITGVADGVTLRGSDVATLTRQVVGEIAPALGVPVRDLLAAS</sequence>
<protein>
    <submittedName>
        <fullName evidence="1">Uncharacterized protein</fullName>
    </submittedName>
</protein>
<organism evidence="1">
    <name type="scientific">Gordonia sp. MP11Mi</name>
    <dbReference type="NCBI Taxonomy" id="3022769"/>
    <lineage>
        <taxon>Bacteria</taxon>
        <taxon>Bacillati</taxon>
        <taxon>Actinomycetota</taxon>
        <taxon>Actinomycetes</taxon>
        <taxon>Mycobacteriales</taxon>
        <taxon>Gordoniaceae</taxon>
        <taxon>Gordonia</taxon>
    </lineage>
</organism>
<dbReference type="RefSeq" id="WP_420039732.1">
    <property type="nucleotide sequence ID" value="NZ_CP128986.1"/>
</dbReference>
<dbReference type="AlphaFoldDB" id="A0AA97GVQ1"/>
<proteinExistence type="predicted"/>
<accession>A0AA97GVQ1</accession>
<dbReference type="EMBL" id="CP128986">
    <property type="protein sequence ID" value="WOC13961.1"/>
    <property type="molecule type" value="Genomic_DNA"/>
</dbReference>
<evidence type="ECO:0000313" key="1">
    <source>
        <dbReference type="EMBL" id="WOC13961.1"/>
    </source>
</evidence>
<gene>
    <name evidence="1" type="ORF">MP11Mi_30730</name>
</gene>
<reference evidence="1" key="1">
    <citation type="submission" date="2023-06" db="EMBL/GenBank/DDBJ databases">
        <title>Gordonia sp. nov. and Pseudochrobactrum sp. nov., two species isolated from the burying beetle Nicrophorus vespilloides.</title>
        <authorList>
            <person name="Poehlein A."/>
            <person name="Guzman J."/>
            <person name="Daniel R."/>
            <person name="Vilcinskas A."/>
        </authorList>
    </citation>
    <scope>NUCLEOTIDE SEQUENCE</scope>
    <source>
        <strain evidence="1">MP11Mi</strain>
    </source>
</reference>